<keyword evidence="1" id="KW-0472">Membrane</keyword>
<name>A0A226RC71_9LACO</name>
<feature type="transmembrane region" description="Helical" evidence="1">
    <location>
        <begin position="49"/>
        <end position="69"/>
    </location>
</feature>
<dbReference type="EMBL" id="LUGO01000039">
    <property type="protein sequence ID" value="OXS40715.1"/>
    <property type="molecule type" value="Genomic_DNA"/>
</dbReference>
<gene>
    <name evidence="2" type="ORF">AYP69_04420</name>
</gene>
<reference evidence="2 3" key="1">
    <citation type="submission" date="2016-03" db="EMBL/GenBank/DDBJ databases">
        <title>Sequencing of Lactobacillus Species from Commercial Turkeys.</title>
        <authorList>
            <person name="Johnson T.J."/>
            <person name="Youmans B.P."/>
            <person name="Case K.A."/>
        </authorList>
    </citation>
    <scope>NUCLEOTIDE SEQUENCE [LARGE SCALE GENOMIC DNA]</scope>
    <source>
        <strain evidence="2 3">UMNLA1</strain>
    </source>
</reference>
<dbReference type="AlphaFoldDB" id="A0A226RC71"/>
<feature type="transmembrane region" description="Helical" evidence="1">
    <location>
        <begin position="7"/>
        <end position="29"/>
    </location>
</feature>
<keyword evidence="1" id="KW-1133">Transmembrane helix</keyword>
<proteinExistence type="predicted"/>
<evidence type="ECO:0000313" key="3">
    <source>
        <dbReference type="Proteomes" id="UP000215261"/>
    </source>
</evidence>
<sequence>MKLIRNYLYNAGYQMLALIIPFITAPYISRTLKPHGVGIYADTNAWIQWFVLNAFRISVIMLLSLLNFFS</sequence>
<comment type="caution">
    <text evidence="2">The sequence shown here is derived from an EMBL/GenBank/DDBJ whole genome shotgun (WGS) entry which is preliminary data.</text>
</comment>
<evidence type="ECO:0008006" key="4">
    <source>
        <dbReference type="Google" id="ProtNLM"/>
    </source>
</evidence>
<accession>A0A226RC71</accession>
<evidence type="ECO:0000256" key="1">
    <source>
        <dbReference type="SAM" id="Phobius"/>
    </source>
</evidence>
<evidence type="ECO:0000313" key="2">
    <source>
        <dbReference type="EMBL" id="OXS40715.1"/>
    </source>
</evidence>
<keyword evidence="1" id="KW-0812">Transmembrane</keyword>
<dbReference type="Proteomes" id="UP000215261">
    <property type="component" value="Unassembled WGS sequence"/>
</dbReference>
<organism evidence="2 3">
    <name type="scientific">Ligilactobacillus agilis</name>
    <dbReference type="NCBI Taxonomy" id="1601"/>
    <lineage>
        <taxon>Bacteria</taxon>
        <taxon>Bacillati</taxon>
        <taxon>Bacillota</taxon>
        <taxon>Bacilli</taxon>
        <taxon>Lactobacillales</taxon>
        <taxon>Lactobacillaceae</taxon>
        <taxon>Ligilactobacillus</taxon>
    </lineage>
</organism>
<protein>
    <recommendedName>
        <fullName evidence="4">Polysaccharide biosynthesis protein</fullName>
    </recommendedName>
</protein>